<evidence type="ECO:0000313" key="3">
    <source>
        <dbReference type="Proteomes" id="UP000053558"/>
    </source>
</evidence>
<comment type="caution">
    <text evidence="2">The sequence shown here is derived from an EMBL/GenBank/DDBJ whole genome shotgun (WGS) entry which is preliminary data.</text>
</comment>
<feature type="compositionally biased region" description="Acidic residues" evidence="1">
    <location>
        <begin position="392"/>
        <end position="401"/>
    </location>
</feature>
<protein>
    <submittedName>
        <fullName evidence="2">Uncharacterized protein</fullName>
    </submittedName>
</protein>
<dbReference type="EMBL" id="JH711575">
    <property type="protein sequence ID" value="EIW83683.1"/>
    <property type="molecule type" value="Genomic_DNA"/>
</dbReference>
<dbReference type="RefSeq" id="XP_007765618.1">
    <property type="nucleotide sequence ID" value="XM_007767428.1"/>
</dbReference>
<dbReference type="OrthoDB" id="3690045at2759"/>
<proteinExistence type="predicted"/>
<dbReference type="GeneID" id="19211232"/>
<keyword evidence="3" id="KW-1185">Reference proteome</keyword>
<feature type="region of interest" description="Disordered" evidence="1">
    <location>
        <begin position="1"/>
        <end position="88"/>
    </location>
</feature>
<sequence>MDNGLQANTVSARDPSSSAAPAPPVKRRPGRPKGSGKKHLSTPNALEKIKRPVGRPRKDGLPAGSVGPRRSTTRKAAVEKGGAPSASAGPAGMSFAGAFYPQHPGIAGGWQGFTPLGASASASAPPAGISAFSVVPQVDPSLNRDEWAVLARTKPNVFLQSLCATLAAPNPLPTVGPTVEDAFKSHLASLSPPAAKDGNMNPNGAPPLPPLYSVLKTFWLPSSPAYLSLITPGHTAKLLSEHRFLYWDPLPLVFNGIPCPACNAPLINKGRIRTGPLKVYDLERPFFIIGCEYACRSAACVAATSSPEGRRFASVDKSIMQALPTRLKDELPARLLQNDGDMGSGVDVWGWHALGVSKQLWNMVKGCLRAGMGRDAILGVIASVQNPLPEEKQEEEEDAEGESLAASGSGGGGGGVVGNGNGVEVHGNGNGSGAAEGHGASEDATMDAAPGADGGAQPQVRASDLLAAYFAA</sequence>
<reference evidence="3" key="1">
    <citation type="journal article" date="2012" name="Science">
        <title>The Paleozoic origin of enzymatic lignin decomposition reconstructed from 31 fungal genomes.</title>
        <authorList>
            <person name="Floudas D."/>
            <person name="Binder M."/>
            <person name="Riley R."/>
            <person name="Barry K."/>
            <person name="Blanchette R.A."/>
            <person name="Henrissat B."/>
            <person name="Martinez A.T."/>
            <person name="Otillar R."/>
            <person name="Spatafora J.W."/>
            <person name="Yadav J.S."/>
            <person name="Aerts A."/>
            <person name="Benoit I."/>
            <person name="Boyd A."/>
            <person name="Carlson A."/>
            <person name="Copeland A."/>
            <person name="Coutinho P.M."/>
            <person name="de Vries R.P."/>
            <person name="Ferreira P."/>
            <person name="Findley K."/>
            <person name="Foster B."/>
            <person name="Gaskell J."/>
            <person name="Glotzer D."/>
            <person name="Gorecki P."/>
            <person name="Heitman J."/>
            <person name="Hesse C."/>
            <person name="Hori C."/>
            <person name="Igarashi K."/>
            <person name="Jurgens J.A."/>
            <person name="Kallen N."/>
            <person name="Kersten P."/>
            <person name="Kohler A."/>
            <person name="Kuees U."/>
            <person name="Kumar T.K.A."/>
            <person name="Kuo A."/>
            <person name="LaButti K."/>
            <person name="Larrondo L.F."/>
            <person name="Lindquist E."/>
            <person name="Ling A."/>
            <person name="Lombard V."/>
            <person name="Lucas S."/>
            <person name="Lundell T."/>
            <person name="Martin R."/>
            <person name="McLaughlin D.J."/>
            <person name="Morgenstern I."/>
            <person name="Morin E."/>
            <person name="Murat C."/>
            <person name="Nagy L.G."/>
            <person name="Nolan M."/>
            <person name="Ohm R.A."/>
            <person name="Patyshakuliyeva A."/>
            <person name="Rokas A."/>
            <person name="Ruiz-Duenas F.J."/>
            <person name="Sabat G."/>
            <person name="Salamov A."/>
            <person name="Samejima M."/>
            <person name="Schmutz J."/>
            <person name="Slot J.C."/>
            <person name="St John F."/>
            <person name="Stenlid J."/>
            <person name="Sun H."/>
            <person name="Sun S."/>
            <person name="Syed K."/>
            <person name="Tsang A."/>
            <person name="Wiebenga A."/>
            <person name="Young D."/>
            <person name="Pisabarro A."/>
            <person name="Eastwood D.C."/>
            <person name="Martin F."/>
            <person name="Cullen D."/>
            <person name="Grigoriev I.V."/>
            <person name="Hibbett D.S."/>
        </authorList>
    </citation>
    <scope>NUCLEOTIDE SEQUENCE [LARGE SCALE GENOMIC DNA]</scope>
    <source>
        <strain evidence="3">RWD-64-598 SS2</strain>
    </source>
</reference>
<evidence type="ECO:0000256" key="1">
    <source>
        <dbReference type="SAM" id="MobiDB-lite"/>
    </source>
</evidence>
<evidence type="ECO:0000313" key="2">
    <source>
        <dbReference type="EMBL" id="EIW83683.1"/>
    </source>
</evidence>
<organism evidence="2 3">
    <name type="scientific">Coniophora puteana (strain RWD-64-598)</name>
    <name type="common">Brown rot fungus</name>
    <dbReference type="NCBI Taxonomy" id="741705"/>
    <lineage>
        <taxon>Eukaryota</taxon>
        <taxon>Fungi</taxon>
        <taxon>Dikarya</taxon>
        <taxon>Basidiomycota</taxon>
        <taxon>Agaricomycotina</taxon>
        <taxon>Agaricomycetes</taxon>
        <taxon>Agaricomycetidae</taxon>
        <taxon>Boletales</taxon>
        <taxon>Coniophorineae</taxon>
        <taxon>Coniophoraceae</taxon>
        <taxon>Coniophora</taxon>
    </lineage>
</organism>
<feature type="compositionally biased region" description="Polar residues" evidence="1">
    <location>
        <begin position="1"/>
        <end position="11"/>
    </location>
</feature>
<feature type="compositionally biased region" description="Gly residues" evidence="1">
    <location>
        <begin position="408"/>
        <end position="421"/>
    </location>
</feature>
<feature type="region of interest" description="Disordered" evidence="1">
    <location>
        <begin position="388"/>
        <end position="458"/>
    </location>
</feature>
<dbReference type="OMA" id="WAELACT"/>
<name>A0A5M3MX14_CONPW</name>
<dbReference type="AlphaFoldDB" id="A0A5M3MX14"/>
<feature type="compositionally biased region" description="Low complexity" evidence="1">
    <location>
        <begin position="447"/>
        <end position="458"/>
    </location>
</feature>
<dbReference type="KEGG" id="cput:CONPUDRAFT_88180"/>
<gene>
    <name evidence="2" type="ORF">CONPUDRAFT_88180</name>
</gene>
<feature type="compositionally biased region" description="Basic residues" evidence="1">
    <location>
        <begin position="25"/>
        <end position="40"/>
    </location>
</feature>
<accession>A0A5M3MX14</accession>
<dbReference type="Proteomes" id="UP000053558">
    <property type="component" value="Unassembled WGS sequence"/>
</dbReference>